<dbReference type="EMBL" id="KQ947430">
    <property type="protein sequence ID" value="KUJ10205.1"/>
    <property type="molecule type" value="Genomic_DNA"/>
</dbReference>
<accession>A0A132BCQ9</accession>
<reference evidence="3 4" key="1">
    <citation type="submission" date="2015-10" db="EMBL/GenBank/DDBJ databases">
        <title>Full genome of DAOMC 229536 Phialocephala scopiformis, a fungal endophyte of spruce producing the potent anti-insectan compound rugulosin.</title>
        <authorList>
            <consortium name="DOE Joint Genome Institute"/>
            <person name="Walker A.K."/>
            <person name="Frasz S.L."/>
            <person name="Seifert K.A."/>
            <person name="Miller J.D."/>
            <person name="Mondo S.J."/>
            <person name="Labutti K."/>
            <person name="Lipzen A."/>
            <person name="Dockter R."/>
            <person name="Kennedy M."/>
            <person name="Grigoriev I.V."/>
            <person name="Spatafora J.W."/>
        </authorList>
    </citation>
    <scope>NUCLEOTIDE SEQUENCE [LARGE SCALE GENOMIC DNA]</scope>
    <source>
        <strain evidence="3 4">CBS 120377</strain>
    </source>
</reference>
<dbReference type="PROSITE" id="PS00028">
    <property type="entry name" value="ZINC_FINGER_C2H2_1"/>
    <property type="match status" value="1"/>
</dbReference>
<organism evidence="3 4">
    <name type="scientific">Mollisia scopiformis</name>
    <name type="common">Conifer needle endophyte fungus</name>
    <name type="synonym">Phialocephala scopiformis</name>
    <dbReference type="NCBI Taxonomy" id="149040"/>
    <lineage>
        <taxon>Eukaryota</taxon>
        <taxon>Fungi</taxon>
        <taxon>Dikarya</taxon>
        <taxon>Ascomycota</taxon>
        <taxon>Pezizomycotina</taxon>
        <taxon>Leotiomycetes</taxon>
        <taxon>Helotiales</taxon>
        <taxon>Mollisiaceae</taxon>
        <taxon>Mollisia</taxon>
    </lineage>
</organism>
<proteinExistence type="predicted"/>
<name>A0A132BCQ9_MOLSC</name>
<keyword evidence="1" id="KW-0479">Metal-binding</keyword>
<dbReference type="GO" id="GO:0008270">
    <property type="term" value="F:zinc ion binding"/>
    <property type="evidence" value="ECO:0007669"/>
    <property type="project" value="UniProtKB-KW"/>
</dbReference>
<dbReference type="AlphaFoldDB" id="A0A132BCQ9"/>
<feature type="domain" description="C2H2-type" evidence="2">
    <location>
        <begin position="180"/>
        <end position="211"/>
    </location>
</feature>
<dbReference type="Pfam" id="PF12874">
    <property type="entry name" value="zf-met"/>
    <property type="match status" value="1"/>
</dbReference>
<evidence type="ECO:0000259" key="2">
    <source>
        <dbReference type="PROSITE" id="PS50157"/>
    </source>
</evidence>
<dbReference type="SMART" id="SM00355">
    <property type="entry name" value="ZnF_C2H2"/>
    <property type="match status" value="3"/>
</dbReference>
<protein>
    <recommendedName>
        <fullName evidence="2">C2H2-type domain-containing protein</fullName>
    </recommendedName>
</protein>
<dbReference type="InterPro" id="IPR013087">
    <property type="entry name" value="Znf_C2H2_type"/>
</dbReference>
<dbReference type="RefSeq" id="XP_018064560.1">
    <property type="nucleotide sequence ID" value="XM_018212409.1"/>
</dbReference>
<evidence type="ECO:0000313" key="4">
    <source>
        <dbReference type="Proteomes" id="UP000070700"/>
    </source>
</evidence>
<dbReference type="PROSITE" id="PS50157">
    <property type="entry name" value="ZINC_FINGER_C2H2_2"/>
    <property type="match status" value="1"/>
</dbReference>
<gene>
    <name evidence="3" type="ORF">LY89DRAFT_656880</name>
</gene>
<evidence type="ECO:0000313" key="3">
    <source>
        <dbReference type="EMBL" id="KUJ10205.1"/>
    </source>
</evidence>
<keyword evidence="4" id="KW-1185">Reference proteome</keyword>
<dbReference type="Pfam" id="PF00096">
    <property type="entry name" value="zf-C2H2"/>
    <property type="match status" value="1"/>
</dbReference>
<dbReference type="KEGG" id="psco:LY89DRAFT_656880"/>
<sequence>MHSNEQDLRCPGCHKRFTRLGALIGHIELETCKSLPNIDIDLARREKEQSNAAVQSARSFNDFSRTGVSFSEEPHPLVRTPGFPSPAQRGQAQAQAIVAPPRQPPPNIMDAQEPLSTPGNAWTGQQSLFPDAPPAVAPPPDLAATMLQTNAQPGPEANPYDPDTPGFDSRKYYITIINKFKCPYRGCGKSINNRNAFIAHLKSPAHRNEKLQCSTCLRYYDTATALTQHMESQGVRCKVRESNSYMTAVDQVTGGVALPFGKHQDNTVKYVVNSGVFDPASGGVVAASKSAAEVKNQTFNKFWEDHVPKW</sequence>
<dbReference type="InParanoid" id="A0A132BCQ9"/>
<dbReference type="Proteomes" id="UP000070700">
    <property type="component" value="Unassembled WGS sequence"/>
</dbReference>
<dbReference type="Gene3D" id="3.30.160.60">
    <property type="entry name" value="Classic Zinc Finger"/>
    <property type="match status" value="1"/>
</dbReference>
<dbReference type="OrthoDB" id="8117402at2759"/>
<evidence type="ECO:0000256" key="1">
    <source>
        <dbReference type="PROSITE-ProRule" id="PRU00042"/>
    </source>
</evidence>
<dbReference type="GeneID" id="28822135"/>
<keyword evidence="1" id="KW-0862">Zinc</keyword>
<keyword evidence="1" id="KW-0863">Zinc-finger</keyword>